<dbReference type="Pfam" id="PF04064">
    <property type="entry name" value="DUF384"/>
    <property type="match status" value="1"/>
</dbReference>
<evidence type="ECO:0000256" key="2">
    <source>
        <dbReference type="ARBA" id="ARBA00014076"/>
    </source>
</evidence>
<dbReference type="Gene3D" id="1.25.10.10">
    <property type="entry name" value="Leucine-rich Repeat Variant"/>
    <property type="match status" value="1"/>
</dbReference>
<dbReference type="Pfam" id="PF04063">
    <property type="entry name" value="DUF383"/>
    <property type="match status" value="1"/>
</dbReference>
<dbReference type="SUPFAM" id="SSF48371">
    <property type="entry name" value="ARM repeat"/>
    <property type="match status" value="1"/>
</dbReference>
<evidence type="ECO:0000313" key="6">
    <source>
        <dbReference type="Proteomes" id="UP001159405"/>
    </source>
</evidence>
<feature type="domain" description="Protein HGH1 N-terminal" evidence="3">
    <location>
        <begin position="101"/>
        <end position="273"/>
    </location>
</feature>
<sequence>MADQVDENTVKELLPFLSLDARGDVKAIALDYILGLSGSDSGKKFLKENGECLKRLLDLTKDSDLRTCGVAFSALVNLSAEQVIAEKLLQYNFIEQFLVYMLKPNSEHAGKAAMILSNITRTENGCSEVLKVTKNSAACGLYKIVEVLCKENYNPHSNLQYIATFINNLTQVQEFRDLILDKDRCIIQRLLPFTTYNASVIKRGGIVGTLKNCCFETESHEWLLSDAVDILPHLLLPLAGPEEFPEDDMEKLPPDLQYLGDDKQREADPDIRKMLLEALLQLCATKLGRETMRKNNVYIILRELDNWEENEEAKEACLKVIHVLIADEPHPSRQNLKEVNIPADIKFDEELETSSKNDQQ</sequence>
<dbReference type="InterPro" id="IPR039717">
    <property type="entry name" value="Hgh1"/>
</dbReference>
<keyword evidence="6" id="KW-1185">Reference proteome</keyword>
<reference evidence="5 6" key="1">
    <citation type="submission" date="2022-05" db="EMBL/GenBank/DDBJ databases">
        <authorList>
            <consortium name="Genoscope - CEA"/>
            <person name="William W."/>
        </authorList>
    </citation>
    <scope>NUCLEOTIDE SEQUENCE [LARGE SCALE GENOMIC DNA]</scope>
</reference>
<feature type="domain" description="Protein HGH1 C-terminal" evidence="4">
    <location>
        <begin position="278"/>
        <end position="330"/>
    </location>
</feature>
<dbReference type="EMBL" id="CALNXK010000023">
    <property type="protein sequence ID" value="CAH3110949.1"/>
    <property type="molecule type" value="Genomic_DNA"/>
</dbReference>
<accession>A0ABN8NK18</accession>
<protein>
    <recommendedName>
        <fullName evidence="2">Protein HGH1 homolog</fullName>
    </recommendedName>
</protein>
<dbReference type="InterPro" id="IPR011989">
    <property type="entry name" value="ARM-like"/>
</dbReference>
<comment type="caution">
    <text evidence="5">The sequence shown here is derived from an EMBL/GenBank/DDBJ whole genome shotgun (WGS) entry which is preliminary data.</text>
</comment>
<proteinExistence type="inferred from homology"/>
<comment type="similarity">
    <text evidence="1">Belongs to the HGH1 family.</text>
</comment>
<dbReference type="InterPro" id="IPR007206">
    <property type="entry name" value="Protein_HGH1_C"/>
</dbReference>
<dbReference type="InterPro" id="IPR016024">
    <property type="entry name" value="ARM-type_fold"/>
</dbReference>
<evidence type="ECO:0000313" key="5">
    <source>
        <dbReference type="EMBL" id="CAH3110949.1"/>
    </source>
</evidence>
<dbReference type="PANTHER" id="PTHR13387:SF9">
    <property type="entry name" value="PROTEIN HGH1 HOMOLOG"/>
    <property type="match status" value="1"/>
</dbReference>
<gene>
    <name evidence="5" type="ORF">PLOB_00019759</name>
</gene>
<name>A0ABN8NK18_9CNID</name>
<evidence type="ECO:0000259" key="4">
    <source>
        <dbReference type="Pfam" id="PF04064"/>
    </source>
</evidence>
<dbReference type="InterPro" id="IPR007205">
    <property type="entry name" value="Protein_HGH1_N"/>
</dbReference>
<evidence type="ECO:0000259" key="3">
    <source>
        <dbReference type="Pfam" id="PF04063"/>
    </source>
</evidence>
<dbReference type="PANTHER" id="PTHR13387">
    <property type="entry name" value="PROTEIN HGH1 HOMOLOG"/>
    <property type="match status" value="1"/>
</dbReference>
<evidence type="ECO:0000256" key="1">
    <source>
        <dbReference type="ARBA" id="ARBA00006712"/>
    </source>
</evidence>
<organism evidence="5 6">
    <name type="scientific">Porites lobata</name>
    <dbReference type="NCBI Taxonomy" id="104759"/>
    <lineage>
        <taxon>Eukaryota</taxon>
        <taxon>Metazoa</taxon>
        <taxon>Cnidaria</taxon>
        <taxon>Anthozoa</taxon>
        <taxon>Hexacorallia</taxon>
        <taxon>Scleractinia</taxon>
        <taxon>Fungiina</taxon>
        <taxon>Poritidae</taxon>
        <taxon>Porites</taxon>
    </lineage>
</organism>
<dbReference type="Proteomes" id="UP001159405">
    <property type="component" value="Unassembled WGS sequence"/>
</dbReference>